<sequence length="587" mass="63832">MSSNINLNIEHVVLAFKHYRADFINTLAMLPKATFVGDRLLTLQEELDTAEQVEQLDEKILLRNAKMATILAWLGPKLSEIDKIDADIFGQYQFLKEKTCFAQKSYADVIMDTPPRKKREHALRRRIRGRTGNPESDGDLSYNIDGPDAFVVRRSMTMPDFGHPGLGLNVDQTEDVEMVDMPLCLEEASGDTGAIDVPMDMDEDLDVVLGRRVSSISSTASEKTAVDVIVEAHGAQVEYKTDVVTDYPTGNGVPSEGSINESPSMEMPDAGNLDDANTSTPIRVHGNMTTPAATIDDSINLHKKPWYPLRLSSPVTRARCDTKAALSTPRGEKSDASLSSWTPSDLPASRAINKYRYRPPPSSAVAKGSKVESINDAGVTASSTSSAIHQNWFNIRRHQSPAPRERGVLSERVSSTPNHGGQVPSTSYTTPTTNRTKSYNASAAATAHRQHPPSISASSNENAENDEGGQSVEVHEKEDGKSLPRSGSFFKIPQANSFRNLLAQLRASPTVSECNSPTAHCDRTSDQSSASKTPGRKARTAVLAPIQPRASVQTPTRAPLGRRKGMSSLDGGEVPSTPIRNGKYRGR</sequence>
<feature type="region of interest" description="Disordered" evidence="1">
    <location>
        <begin position="352"/>
        <end position="371"/>
    </location>
</feature>
<evidence type="ECO:0000256" key="1">
    <source>
        <dbReference type="SAM" id="MobiDB-lite"/>
    </source>
</evidence>
<comment type="caution">
    <text evidence="2">The sequence shown here is derived from an EMBL/GenBank/DDBJ whole genome shotgun (WGS) entry which is preliminary data.</text>
</comment>
<feature type="compositionally biased region" description="Basic residues" evidence="1">
    <location>
        <begin position="118"/>
        <end position="129"/>
    </location>
</feature>
<dbReference type="Proteomes" id="UP000077521">
    <property type="component" value="Unassembled WGS sequence"/>
</dbReference>
<feature type="compositionally biased region" description="Basic and acidic residues" evidence="1">
    <location>
        <begin position="473"/>
        <end position="482"/>
    </location>
</feature>
<proteinExistence type="predicted"/>
<evidence type="ECO:0000313" key="2">
    <source>
        <dbReference type="EMBL" id="KAE8248990.1"/>
    </source>
</evidence>
<reference evidence="2" key="2">
    <citation type="journal article" date="2019" name="IMA Fungus">
        <title>Genome sequencing and comparison of five Tilletia species to identify candidate genes for the detection of regulated species infecting wheat.</title>
        <authorList>
            <person name="Nguyen H.D.T."/>
            <person name="Sultana T."/>
            <person name="Kesanakurti P."/>
            <person name="Hambleton S."/>
        </authorList>
    </citation>
    <scope>NUCLEOTIDE SEQUENCE</scope>
    <source>
        <strain evidence="2">DAOMC 236416</strain>
    </source>
</reference>
<protein>
    <submittedName>
        <fullName evidence="2">Uncharacterized protein</fullName>
    </submittedName>
</protein>
<name>A0A177TIB6_9BASI</name>
<accession>A0A177TIB6</accession>
<gene>
    <name evidence="2" type="ORF">A4X13_0g5384</name>
</gene>
<feature type="region of interest" description="Disordered" evidence="1">
    <location>
        <begin position="392"/>
        <end position="488"/>
    </location>
</feature>
<feature type="region of interest" description="Disordered" evidence="1">
    <location>
        <begin position="322"/>
        <end position="345"/>
    </location>
</feature>
<dbReference type="AlphaFoldDB" id="A0A177TIB6"/>
<feature type="region of interest" description="Disordered" evidence="1">
    <location>
        <begin position="511"/>
        <end position="587"/>
    </location>
</feature>
<reference evidence="2" key="1">
    <citation type="submission" date="2016-04" db="EMBL/GenBank/DDBJ databases">
        <authorList>
            <person name="Nguyen H.D."/>
            <person name="Samba Siva P."/>
            <person name="Cullis J."/>
            <person name="Levesque C.A."/>
            <person name="Hambleton S."/>
        </authorList>
    </citation>
    <scope>NUCLEOTIDE SEQUENCE</scope>
    <source>
        <strain evidence="2">DAOMC 236416</strain>
    </source>
</reference>
<organism evidence="2 3">
    <name type="scientific">Tilletia indica</name>
    <dbReference type="NCBI Taxonomy" id="43049"/>
    <lineage>
        <taxon>Eukaryota</taxon>
        <taxon>Fungi</taxon>
        <taxon>Dikarya</taxon>
        <taxon>Basidiomycota</taxon>
        <taxon>Ustilaginomycotina</taxon>
        <taxon>Exobasidiomycetes</taxon>
        <taxon>Tilletiales</taxon>
        <taxon>Tilletiaceae</taxon>
        <taxon>Tilletia</taxon>
    </lineage>
</organism>
<keyword evidence="3" id="KW-1185">Reference proteome</keyword>
<feature type="compositionally biased region" description="Low complexity" evidence="1">
    <location>
        <begin position="424"/>
        <end position="440"/>
    </location>
</feature>
<evidence type="ECO:0000313" key="3">
    <source>
        <dbReference type="Proteomes" id="UP000077521"/>
    </source>
</evidence>
<dbReference type="EMBL" id="LWDF02000416">
    <property type="protein sequence ID" value="KAE8248990.1"/>
    <property type="molecule type" value="Genomic_DNA"/>
</dbReference>
<feature type="region of interest" description="Disordered" evidence="1">
    <location>
        <begin position="118"/>
        <end position="140"/>
    </location>
</feature>